<reference evidence="7 8" key="1">
    <citation type="submission" date="2024-01" db="EMBL/GenBank/DDBJ databases">
        <title>The genomes of 5 underutilized Papilionoideae crops provide insights into root nodulation and disease resistanc.</title>
        <authorList>
            <person name="Jiang F."/>
        </authorList>
    </citation>
    <scope>NUCLEOTIDE SEQUENCE [LARGE SCALE GENOMIC DNA]</scope>
    <source>
        <strain evidence="7">JINMINGXINNONG_FW02</strain>
        <tissue evidence="7">Leaves</tissue>
    </source>
</reference>
<evidence type="ECO:0000313" key="7">
    <source>
        <dbReference type="EMBL" id="KAK7369074.1"/>
    </source>
</evidence>
<dbReference type="PANTHER" id="PTHR16166:SF143">
    <property type="entry name" value="PROTEIN SORTING-ASSOCIATED PROTEIN, PUTATIVE (DUF1162)-RELATED"/>
    <property type="match status" value="1"/>
</dbReference>
<accession>A0AAN9N9H6</accession>
<dbReference type="Pfam" id="PF12624">
    <property type="entry name" value="VPS13_N"/>
    <property type="match status" value="1"/>
</dbReference>
<proteinExistence type="inferred from homology"/>
<evidence type="ECO:0000256" key="1">
    <source>
        <dbReference type="ARBA" id="ARBA00006545"/>
    </source>
</evidence>
<dbReference type="PANTHER" id="PTHR16166">
    <property type="entry name" value="VACUOLAR PROTEIN SORTING-ASSOCIATED PROTEIN VPS13"/>
    <property type="match status" value="1"/>
</dbReference>
<dbReference type="GO" id="GO:0006869">
    <property type="term" value="P:lipid transport"/>
    <property type="evidence" value="ECO:0007669"/>
    <property type="project" value="UniProtKB-KW"/>
</dbReference>
<evidence type="ECO:0000259" key="5">
    <source>
        <dbReference type="Pfam" id="PF12624"/>
    </source>
</evidence>
<feature type="domain" description="Vacuolar protein sorting-associated protein 13 VPS13 adaptor binding" evidence="6">
    <location>
        <begin position="2423"/>
        <end position="2664"/>
    </location>
</feature>
<protein>
    <recommendedName>
        <fullName evidence="9">Vacuolar protein sorting-associated protein</fullName>
    </recommendedName>
</protein>
<evidence type="ECO:0000256" key="3">
    <source>
        <dbReference type="ARBA" id="ARBA00023055"/>
    </source>
</evidence>
<feature type="region of interest" description="Disordered" evidence="4">
    <location>
        <begin position="2414"/>
        <end position="2445"/>
    </location>
</feature>
<feature type="compositionally biased region" description="Polar residues" evidence="4">
    <location>
        <begin position="2415"/>
        <end position="2440"/>
    </location>
</feature>
<dbReference type="Proteomes" id="UP001374584">
    <property type="component" value="Unassembled WGS sequence"/>
</dbReference>
<keyword evidence="3" id="KW-0445">Lipid transport</keyword>
<evidence type="ECO:0000256" key="2">
    <source>
        <dbReference type="ARBA" id="ARBA00022448"/>
    </source>
</evidence>
<evidence type="ECO:0000313" key="8">
    <source>
        <dbReference type="Proteomes" id="UP001374584"/>
    </source>
</evidence>
<evidence type="ECO:0000256" key="4">
    <source>
        <dbReference type="SAM" id="MobiDB-lite"/>
    </source>
</evidence>
<evidence type="ECO:0008006" key="9">
    <source>
        <dbReference type="Google" id="ProtNLM"/>
    </source>
</evidence>
<organism evidence="7 8">
    <name type="scientific">Phaseolus coccineus</name>
    <name type="common">Scarlet runner bean</name>
    <name type="synonym">Phaseolus multiflorus</name>
    <dbReference type="NCBI Taxonomy" id="3886"/>
    <lineage>
        <taxon>Eukaryota</taxon>
        <taxon>Viridiplantae</taxon>
        <taxon>Streptophyta</taxon>
        <taxon>Embryophyta</taxon>
        <taxon>Tracheophyta</taxon>
        <taxon>Spermatophyta</taxon>
        <taxon>Magnoliopsida</taxon>
        <taxon>eudicotyledons</taxon>
        <taxon>Gunneridae</taxon>
        <taxon>Pentapetalae</taxon>
        <taxon>rosids</taxon>
        <taxon>fabids</taxon>
        <taxon>Fabales</taxon>
        <taxon>Fabaceae</taxon>
        <taxon>Papilionoideae</taxon>
        <taxon>50 kb inversion clade</taxon>
        <taxon>NPAAA clade</taxon>
        <taxon>indigoferoid/millettioid clade</taxon>
        <taxon>Phaseoleae</taxon>
        <taxon>Phaseolus</taxon>
    </lineage>
</organism>
<dbReference type="InterPro" id="IPR026847">
    <property type="entry name" value="VPS13"/>
</dbReference>
<gene>
    <name evidence="7" type="ORF">VNO80_11108</name>
</gene>
<feature type="domain" description="Vacuolar protein sorting-associated protein 13 VPS13 adaptor binding" evidence="6">
    <location>
        <begin position="2059"/>
        <end position="2326"/>
    </location>
</feature>
<dbReference type="GO" id="GO:0045053">
    <property type="term" value="P:protein retention in Golgi apparatus"/>
    <property type="evidence" value="ECO:0007669"/>
    <property type="project" value="TreeGrafter"/>
</dbReference>
<dbReference type="Pfam" id="PF25036">
    <property type="entry name" value="VPS13_VAB"/>
    <property type="match status" value="2"/>
</dbReference>
<keyword evidence="8" id="KW-1185">Reference proteome</keyword>
<dbReference type="GO" id="GO:0006623">
    <property type="term" value="P:protein targeting to vacuole"/>
    <property type="evidence" value="ECO:0007669"/>
    <property type="project" value="TreeGrafter"/>
</dbReference>
<feature type="domain" description="Chorein N-terminal" evidence="5">
    <location>
        <begin position="1"/>
        <end position="450"/>
    </location>
</feature>
<name>A0AAN9N9H6_PHACN</name>
<dbReference type="InterPro" id="IPR026854">
    <property type="entry name" value="VPS13_N"/>
</dbReference>
<comment type="caution">
    <text evidence="7">The sequence shown here is derived from an EMBL/GenBank/DDBJ whole genome shotgun (WGS) entry which is preliminary data.</text>
</comment>
<dbReference type="InterPro" id="IPR009543">
    <property type="entry name" value="VPS13_VAB"/>
</dbReference>
<comment type="similarity">
    <text evidence="1">Belongs to the VPS13 family.</text>
</comment>
<dbReference type="EMBL" id="JAYMYR010000004">
    <property type="protein sequence ID" value="KAK7369074.1"/>
    <property type="molecule type" value="Genomic_DNA"/>
</dbReference>
<keyword evidence="2" id="KW-0813">Transport</keyword>
<evidence type="ECO:0000259" key="6">
    <source>
        <dbReference type="Pfam" id="PF25036"/>
    </source>
</evidence>
<sequence length="2668" mass="300099">MFEGLVHQLLLGYLGRYFKDIQKEQLKIRLEEVLLENVELILDAFDYLQLPFALKQGRVGKLSIKIPWKKPWDPIIIILEDVFISASQRGDQEWGSDAVEKREFAGKKAKLAAAELGKLSRRVCGSQAGQSFISHVTTKILDSIQVDIRNFHVLYSDMQNDTGHVMFGLKFTRLTMKQNLIGSVNGRMRVGQEHKIVEIKGLEFYSRLFHGSMDLVTMNSKGDYYSASNIRLEGKHYYSILAPCDATLILSDNRLQKFDGNAPQYSVTAELSGLVISLDEVQLQHMCLVWDYICTCRLREKYGRFRPWHCLLPRKCEGWQIFWWHYAQQSVLSDVRRKLKKTSWRYFGDRLSFRRKYMNLYKTKLDFLQQEQLVDDDVLRDLEQMEKESDLDDILNYRSAAESEMQEFLSRCSTPNNGNINTDIPTEKSCNDEHTVKSRGWLNWLSRGMLGAGGTDDSSQFSGVVSYDVKDMSEATEFHPLVSSSSDAAVKHQLYIFSMMFEIDQISATLCSKRHGKGIAEIIVEGGTIESKIYEDHGIVISKFKSGKMVDPSNKKVVVHIRGPVVENHLLDNLDNSCSIRVKFSSQGDMDMSVKGVVEQLEVTVDANILSNLFEFYDVFTSFKFHNERVLLSLNGIENDNIRLLSKAEYISVNHNKVVWDVTIGDVSVNFPWRNTTSEYSNLVMNSRSICFKSTNGLESFSSKVEEQPYFVKNFLTSLSPFGLSMGIQLQDLYQFFDVTLDDFMITVINSDQSKRISILEKFSVSFFLAFCMIPEETILRQLEVYVFIESLKAHFSPSIYGAFIELINHMGTLHLMGEFGVLNSSHPPNIVSVVPAYSTFGISIVSKIDLIDLEVDLEYDGDSHSELMVSLQKLVVRYVSTEFEEFFVGTKSLVIRANKMKEEDSHMLLSGNLLSPGSTVGEDCVPGPNIEFDQHSDMALLADSCFIMHYESSRTDVVSHRTFMYLCNTDIHCYPHITGQLIGFFHRLSAYTSSFEKSCGSNTVDFSKFFSDFGLQKFGFSNYFDFGSTDSAIPMDSFPFVTIHNSGSLGNLESTLIDAIGDWRNSFTVRDRKIENSNINMRVSKMFQVFPSKSKSHFGSSHEPEIVSNCDIFHTELHLSGIRTHFHDSSCIIGTINVPTCKSSLLFCEDSMDILSSCEGLVLTSSWGPLNFQDYLWGPSSPNLSPILNIRIRKGQNISSTADLEITIGIQHVYCVLPSEYLSIIIGYFSLSDWNGASCDQYSSGEHSDIDVESEMKITYKFEILDSNLIFPVESNDHQFIMIKMPQLYCSFIESSGVDDALKNIPPECSVPIHKLAKRNDCLNVFGRDLFVSFLYKNDLPGLATIERNTEFLTSALIAPINADVWVRIPYESKSDCKSTSSICFMTNISSCDIVAEDCHFFAGCMAICDVVEKFSSIDDQSKYFKSDVLQFLHSKRSKGATQTISPIMMASTISSEVKCCTQSLSISFYHRKEDFVVLIAKGDLGFICSACILNDSLAYLDLRFSTLVFYSPHDSVLAKCKRTSSAMSVLGISFSQSSDGKNELELCLSSVDFWLHLPEWTEVVKFLNDFHANLEKIPGQAITNSLSVNASESTSVPFTSQEIKNDVLIIKSENVFITFHIPVSVGEEACVELQHAEGLNVKPSSVSSEAKNAKLLTVSFNMNGFELVIRSIGIQLKSKIDKLSSVIIIVENGRHTSWPLLDVIEVDVVAVLCKNHPNSIKLNVEIICDNANIWISHPAIHSWGAVKSNVLESGSSENSFSGITFKFRMRKVSIVITDGRWSYNGPELEVLVRNILFHIIASGKQMECSVNGDLQVNYNNIEKVSWEPFIEPWQFLLTLVREQEMSVLPNRSVSTNIVLKSTTQLNINITESLVECLSRATEMFFDAPGLMGLDEHKANKLLHSPCAEYMSARKCGAPYVLQNLTSVPLLYHVYHGLGNAVELRGSNENHAKYVQPGSSIPIYMDESTEKKLSRFRPSHSSDSLNEQRSNGFAHHYITVQLEGTSRSSDPISMDLVGLTCFEVNFSESYNETAEDGSLNTAPTFVVPVVFDVSVLRHSKLIRIYSTVVLLNATSTPLELRFDIPFGVSPTILGPIQPGQQFPLPLHLAEAGCVRWRPMGNSYLWSEAHNLSNLLSVNSKVGNFKSFMCYPSHPSCLPFRCCLSFKNISLTSSGWLKNKFPDDDVKKHYIHHLILSAPLIINNYLPKDILLISESGGVDYTVRVSEVGTSVYHIDPSHDLGLEICIDGFECSNFKFPRLETFCTMAKLTETKFSFSETLKFEPNNLDGSVYVTVEKVMDAYSGSRELIFFVPFILYNCMGFPLCVMEPTGETNERGFVIPSYCDMGGKEMLSYKKDGLSLLTSNHELPVELPHNPRSYMKNHSISCREDGSANSIGNYHKDLGRHQRKFDSIFRNPSSGRLKSTPSSRIQSTWKDSGSGNHEHGKVRPCIYSPSPDSSANDAFVKVSRCFAEDVKQQLPHSFWSNPFSLLPPSGSSTILVPQLTSNSAFILAMTCSSVAEQYAGRTNAITFQPRYVISNACSKEISYKQKGTDVMFYLGIGKHDHLHWTDTARELLVSICYTESGWQWSGSFLPDHLGDTQLKMRNFVFGTSNMIRVEVQNADISMGDEKIVGNIKGNSGTNLILLSDDDTGYMPYRIDNFSKEVCL</sequence>